<feature type="signal peptide" evidence="1">
    <location>
        <begin position="1"/>
        <end position="26"/>
    </location>
</feature>
<keyword evidence="3" id="KW-1185">Reference proteome</keyword>
<dbReference type="InterPro" id="IPR011042">
    <property type="entry name" value="6-blade_b-propeller_TolB-like"/>
</dbReference>
<accession>A0A501XJA6</accession>
<name>A0A501XJA6_9SPHN</name>
<dbReference type="InterPro" id="IPR051288">
    <property type="entry name" value="Serum_paraoxonase/arylesterase"/>
</dbReference>
<sequence>MPYLHAPLVRRVGPALLLALLAGCSAQPPSGPAANLAACQPLGDGSPDFSGGEDAAAAPGGLIVSFDDRRGGGRGSLRLLTDGAAGVALSDDLTGGVPARFHPHGIGTVETADGLWVMAVNHPDGWDGASSTVEVFQWSGGRLLHRRSVSLPGFQRLNDVLPVSAYAFYATNESRAAHGAARELLTYLLKRGDGSLLFHDGQATREVLGGFAFANSVERSGAETLAVSDSIKGQVLLLQGDIGSGRVHLAQTLDSGEGPDNLTRQADGNLLLARHDRLREFAQHAAGKSAVSPWSLARISPETGAVTTLVVSDGVEAPAVPVASMLPSGRVFLGSVFGRSYVCAAGALGMSKSTNTP</sequence>
<protein>
    <recommendedName>
        <fullName evidence="4">Lipoprotein</fullName>
    </recommendedName>
</protein>
<evidence type="ECO:0000256" key="1">
    <source>
        <dbReference type="SAM" id="SignalP"/>
    </source>
</evidence>
<dbReference type="EMBL" id="VFSU01000026">
    <property type="protein sequence ID" value="TPE60489.1"/>
    <property type="molecule type" value="Genomic_DNA"/>
</dbReference>
<gene>
    <name evidence="2" type="ORF">FJQ54_10815</name>
</gene>
<dbReference type="AlphaFoldDB" id="A0A501XJA6"/>
<evidence type="ECO:0000313" key="3">
    <source>
        <dbReference type="Proteomes" id="UP000319897"/>
    </source>
</evidence>
<dbReference type="Gene3D" id="2.120.10.30">
    <property type="entry name" value="TolB, C-terminal domain"/>
    <property type="match status" value="1"/>
</dbReference>
<comment type="caution">
    <text evidence="2">The sequence shown here is derived from an EMBL/GenBank/DDBJ whole genome shotgun (WGS) entry which is preliminary data.</text>
</comment>
<keyword evidence="1" id="KW-0732">Signal</keyword>
<evidence type="ECO:0008006" key="4">
    <source>
        <dbReference type="Google" id="ProtNLM"/>
    </source>
</evidence>
<dbReference type="PANTHER" id="PTHR11799:SF12">
    <property type="entry name" value="PARAOXONASE-RELATED"/>
    <property type="match status" value="1"/>
</dbReference>
<feature type="chain" id="PRO_5021468176" description="Lipoprotein" evidence="1">
    <location>
        <begin position="27"/>
        <end position="357"/>
    </location>
</feature>
<dbReference type="RefSeq" id="WP_140928425.1">
    <property type="nucleotide sequence ID" value="NZ_VFSU01000026.1"/>
</dbReference>
<proteinExistence type="predicted"/>
<dbReference type="SUPFAM" id="SSF63829">
    <property type="entry name" value="Calcium-dependent phosphotriesterase"/>
    <property type="match status" value="1"/>
</dbReference>
<evidence type="ECO:0000313" key="2">
    <source>
        <dbReference type="EMBL" id="TPE60489.1"/>
    </source>
</evidence>
<reference evidence="2 3" key="1">
    <citation type="submission" date="2019-06" db="EMBL/GenBank/DDBJ databases">
        <authorList>
            <person name="Lee I."/>
            <person name="Jang G.I."/>
            <person name="Hwang C.Y."/>
        </authorList>
    </citation>
    <scope>NUCLEOTIDE SEQUENCE [LARGE SCALE GENOMIC DNA]</scope>
    <source>
        <strain evidence="2 3">PAMC 28131</strain>
    </source>
</reference>
<dbReference type="PANTHER" id="PTHR11799">
    <property type="entry name" value="PARAOXONASE"/>
    <property type="match status" value="1"/>
</dbReference>
<dbReference type="Proteomes" id="UP000319897">
    <property type="component" value="Unassembled WGS sequence"/>
</dbReference>
<dbReference type="OrthoDB" id="1158171at2"/>
<organism evidence="2 3">
    <name type="scientific">Sandaracinobacter neustonicus</name>
    <dbReference type="NCBI Taxonomy" id="1715348"/>
    <lineage>
        <taxon>Bacteria</taxon>
        <taxon>Pseudomonadati</taxon>
        <taxon>Pseudomonadota</taxon>
        <taxon>Alphaproteobacteria</taxon>
        <taxon>Sphingomonadales</taxon>
        <taxon>Sphingosinicellaceae</taxon>
        <taxon>Sandaracinobacter</taxon>
    </lineage>
</organism>